<reference evidence="1" key="1">
    <citation type="journal article" date="2023" name="Insect Mol. Biol.">
        <title>Genome sequencing provides insights into the evolution of gene families encoding plant cell wall-degrading enzymes in longhorned beetles.</title>
        <authorList>
            <person name="Shin N.R."/>
            <person name="Okamura Y."/>
            <person name="Kirsch R."/>
            <person name="Pauchet Y."/>
        </authorList>
    </citation>
    <scope>NUCLEOTIDE SEQUENCE</scope>
    <source>
        <strain evidence="1">MMC_N1</strain>
    </source>
</reference>
<dbReference type="EMBL" id="JAPWTJ010000162">
    <property type="protein sequence ID" value="KAJ8981806.1"/>
    <property type="molecule type" value="Genomic_DNA"/>
</dbReference>
<evidence type="ECO:0000313" key="2">
    <source>
        <dbReference type="Proteomes" id="UP001162164"/>
    </source>
</evidence>
<sequence>MLAFNPVVFEILRLFYNKRVDYGLPWKRKTNATLLTVIIGKQFFPKILSASSEPGNTTRKACPSAS</sequence>
<evidence type="ECO:0000313" key="1">
    <source>
        <dbReference type="EMBL" id="KAJ8981806.1"/>
    </source>
</evidence>
<accession>A0ABQ9JVD8</accession>
<name>A0ABQ9JVD8_9CUCU</name>
<proteinExistence type="predicted"/>
<organism evidence="1 2">
    <name type="scientific">Molorchus minor</name>
    <dbReference type="NCBI Taxonomy" id="1323400"/>
    <lineage>
        <taxon>Eukaryota</taxon>
        <taxon>Metazoa</taxon>
        <taxon>Ecdysozoa</taxon>
        <taxon>Arthropoda</taxon>
        <taxon>Hexapoda</taxon>
        <taxon>Insecta</taxon>
        <taxon>Pterygota</taxon>
        <taxon>Neoptera</taxon>
        <taxon>Endopterygota</taxon>
        <taxon>Coleoptera</taxon>
        <taxon>Polyphaga</taxon>
        <taxon>Cucujiformia</taxon>
        <taxon>Chrysomeloidea</taxon>
        <taxon>Cerambycidae</taxon>
        <taxon>Lamiinae</taxon>
        <taxon>Monochamini</taxon>
        <taxon>Molorchus</taxon>
    </lineage>
</organism>
<keyword evidence="2" id="KW-1185">Reference proteome</keyword>
<protein>
    <submittedName>
        <fullName evidence="1">Uncharacterized protein</fullName>
    </submittedName>
</protein>
<comment type="caution">
    <text evidence="1">The sequence shown here is derived from an EMBL/GenBank/DDBJ whole genome shotgun (WGS) entry which is preliminary data.</text>
</comment>
<dbReference type="Proteomes" id="UP001162164">
    <property type="component" value="Unassembled WGS sequence"/>
</dbReference>
<gene>
    <name evidence="1" type="ORF">NQ317_007392</name>
</gene>